<dbReference type="EMBL" id="JAKLJA010000029">
    <property type="protein sequence ID" value="MCG5076968.1"/>
    <property type="molecule type" value="Genomic_DNA"/>
</dbReference>
<comment type="similarity">
    <text evidence="1">Belongs to the universal stress protein A family.</text>
</comment>
<proteinExistence type="inferred from homology"/>
<organism evidence="3 4">
    <name type="scientific">Paraburkholderia tagetis</name>
    <dbReference type="NCBI Taxonomy" id="2913261"/>
    <lineage>
        <taxon>Bacteria</taxon>
        <taxon>Pseudomonadati</taxon>
        <taxon>Pseudomonadota</taxon>
        <taxon>Betaproteobacteria</taxon>
        <taxon>Burkholderiales</taxon>
        <taxon>Burkholderiaceae</taxon>
        <taxon>Paraburkholderia</taxon>
    </lineage>
</organism>
<accession>A0A9X1RY18</accession>
<dbReference type="Gene3D" id="3.40.50.12370">
    <property type="match status" value="1"/>
</dbReference>
<evidence type="ECO:0000313" key="3">
    <source>
        <dbReference type="EMBL" id="MCG5076968.1"/>
    </source>
</evidence>
<dbReference type="PRINTS" id="PR01438">
    <property type="entry name" value="UNVRSLSTRESS"/>
</dbReference>
<evidence type="ECO:0000256" key="1">
    <source>
        <dbReference type="ARBA" id="ARBA00008791"/>
    </source>
</evidence>
<protein>
    <submittedName>
        <fullName evidence="3">Universal stress protein</fullName>
    </submittedName>
</protein>
<dbReference type="AlphaFoldDB" id="A0A9X1RY18"/>
<dbReference type="PANTHER" id="PTHR46268">
    <property type="entry name" value="STRESS RESPONSE PROTEIN NHAX"/>
    <property type="match status" value="1"/>
</dbReference>
<name>A0A9X1RY18_9BURK</name>
<evidence type="ECO:0000313" key="4">
    <source>
        <dbReference type="Proteomes" id="UP001139308"/>
    </source>
</evidence>
<dbReference type="PANTHER" id="PTHR46268:SF15">
    <property type="entry name" value="UNIVERSAL STRESS PROTEIN HP_0031"/>
    <property type="match status" value="1"/>
</dbReference>
<dbReference type="CDD" id="cd00293">
    <property type="entry name" value="USP-like"/>
    <property type="match status" value="1"/>
</dbReference>
<sequence length="279" mass="29910">MTYKTLTVHLDTSARANARLSLALKLARTYGAHLDGLFATFEPSPREYYVMAGTVDYYDAHRRLRAEQRAAIERLFHAELARAQVEGVWLAAEDQPIAAVTQRSRTSDLTIVGQTDLNEPDTYVADHFAESIVLGAGGPVLVMPYTGFFASIGERVLIAWNGSREAARAVHDAIPLITRAAHVTIAATSSTFTSAAPQTSCADLAAMLARQGANAVDIARFDRSASETTGGALLSYAAEGGFDLLVMGAYGHPRLQETVLGGATRSVLLTMTLPVLMSH</sequence>
<dbReference type="Pfam" id="PF00582">
    <property type="entry name" value="Usp"/>
    <property type="match status" value="1"/>
</dbReference>
<evidence type="ECO:0000259" key="2">
    <source>
        <dbReference type="Pfam" id="PF00582"/>
    </source>
</evidence>
<dbReference type="InterPro" id="IPR006016">
    <property type="entry name" value="UspA"/>
</dbReference>
<gene>
    <name evidence="3" type="ORF">L5014_27105</name>
</gene>
<dbReference type="RefSeq" id="WP_238466874.1">
    <property type="nucleotide sequence ID" value="NZ_JAKLJA010000029.1"/>
</dbReference>
<dbReference type="SUPFAM" id="SSF52402">
    <property type="entry name" value="Adenine nucleotide alpha hydrolases-like"/>
    <property type="match status" value="2"/>
</dbReference>
<dbReference type="Proteomes" id="UP001139308">
    <property type="component" value="Unassembled WGS sequence"/>
</dbReference>
<feature type="domain" description="UspA" evidence="2">
    <location>
        <begin position="154"/>
        <end position="277"/>
    </location>
</feature>
<reference evidence="3" key="1">
    <citation type="submission" date="2022-01" db="EMBL/GenBank/DDBJ databases">
        <title>Genome sequence and assembly of Parabukholderia sp. RG36.</title>
        <authorList>
            <person name="Chhetri G."/>
        </authorList>
    </citation>
    <scope>NUCLEOTIDE SEQUENCE</scope>
    <source>
        <strain evidence="3">RG36</strain>
    </source>
</reference>
<keyword evidence="4" id="KW-1185">Reference proteome</keyword>
<dbReference type="InterPro" id="IPR006015">
    <property type="entry name" value="Universal_stress_UspA"/>
</dbReference>
<comment type="caution">
    <text evidence="3">The sequence shown here is derived from an EMBL/GenBank/DDBJ whole genome shotgun (WGS) entry which is preliminary data.</text>
</comment>